<evidence type="ECO:0000256" key="1">
    <source>
        <dbReference type="ARBA" id="ARBA00005854"/>
    </source>
</evidence>
<dbReference type="CDD" id="cd12162">
    <property type="entry name" value="2-Hacid_dh_4"/>
    <property type="match status" value="1"/>
</dbReference>
<evidence type="ECO:0000313" key="7">
    <source>
        <dbReference type="EMBL" id="KEZ79193.1"/>
    </source>
</evidence>
<accession>A0A084IR59</accession>
<comment type="similarity">
    <text evidence="1 4">Belongs to the D-isomer specific 2-hydroxyacid dehydrogenase family.</text>
</comment>
<dbReference type="Gene3D" id="3.40.50.720">
    <property type="entry name" value="NAD(P)-binding Rossmann-like Domain"/>
    <property type="match status" value="2"/>
</dbReference>
<name>A0A084IR59_SALHC</name>
<dbReference type="EMBL" id="APNK01000001">
    <property type="protein sequence ID" value="KEZ79193.1"/>
    <property type="molecule type" value="Genomic_DNA"/>
</dbReference>
<dbReference type="SUPFAM" id="SSF51735">
    <property type="entry name" value="NAD(P)-binding Rossmann-fold domains"/>
    <property type="match status" value="1"/>
</dbReference>
<dbReference type="OrthoDB" id="9805416at2"/>
<dbReference type="eggNOG" id="COG1052">
    <property type="taxonomic scope" value="Bacteria"/>
</dbReference>
<evidence type="ECO:0000259" key="5">
    <source>
        <dbReference type="Pfam" id="PF00389"/>
    </source>
</evidence>
<organism evidence="7 8">
    <name type="scientific">Salinisphaera hydrothermalis (strain C41B8)</name>
    <dbReference type="NCBI Taxonomy" id="1304275"/>
    <lineage>
        <taxon>Bacteria</taxon>
        <taxon>Pseudomonadati</taxon>
        <taxon>Pseudomonadota</taxon>
        <taxon>Gammaproteobacteria</taxon>
        <taxon>Salinisphaerales</taxon>
        <taxon>Salinisphaeraceae</taxon>
        <taxon>Salinisphaera</taxon>
    </lineage>
</organism>
<evidence type="ECO:0000256" key="2">
    <source>
        <dbReference type="ARBA" id="ARBA00023002"/>
    </source>
</evidence>
<dbReference type="Proteomes" id="UP000028302">
    <property type="component" value="Unassembled WGS sequence"/>
</dbReference>
<dbReference type="PATRIC" id="fig|1304275.5.peg.107"/>
<dbReference type="InterPro" id="IPR050418">
    <property type="entry name" value="D-iso_2-hydroxyacid_DH_PdxB"/>
</dbReference>
<dbReference type="InterPro" id="IPR006139">
    <property type="entry name" value="D-isomer_2_OHA_DH_cat_dom"/>
</dbReference>
<evidence type="ECO:0000256" key="4">
    <source>
        <dbReference type="RuleBase" id="RU003719"/>
    </source>
</evidence>
<dbReference type="Pfam" id="PF02826">
    <property type="entry name" value="2-Hacid_dh_C"/>
    <property type="match status" value="1"/>
</dbReference>
<dbReference type="InterPro" id="IPR029753">
    <property type="entry name" value="D-isomer_DH_CS"/>
</dbReference>
<dbReference type="Pfam" id="PF00389">
    <property type="entry name" value="2-Hacid_dh"/>
    <property type="match status" value="1"/>
</dbReference>
<keyword evidence="8" id="KW-1185">Reference proteome</keyword>
<evidence type="ECO:0000259" key="6">
    <source>
        <dbReference type="Pfam" id="PF02826"/>
    </source>
</evidence>
<proteinExistence type="inferred from homology"/>
<evidence type="ECO:0000256" key="3">
    <source>
        <dbReference type="ARBA" id="ARBA00023027"/>
    </source>
</evidence>
<gene>
    <name evidence="7" type="ORF">C41B8_00550</name>
</gene>
<dbReference type="PANTHER" id="PTHR43761">
    <property type="entry name" value="D-ISOMER SPECIFIC 2-HYDROXYACID DEHYDROGENASE FAMILY PROTEIN (AFU_ORTHOLOGUE AFUA_1G13630)"/>
    <property type="match status" value="1"/>
</dbReference>
<keyword evidence="3" id="KW-0520">NAD</keyword>
<dbReference type="InterPro" id="IPR036291">
    <property type="entry name" value="NAD(P)-bd_dom_sf"/>
</dbReference>
<dbReference type="GO" id="GO:0008465">
    <property type="term" value="F:hydroxypyruvate reductase (NADH) activity"/>
    <property type="evidence" value="ECO:0007669"/>
    <property type="project" value="UniProtKB-EC"/>
</dbReference>
<feature type="domain" description="D-isomer specific 2-hydroxyacid dehydrogenase NAD-binding" evidence="6">
    <location>
        <begin position="107"/>
        <end position="286"/>
    </location>
</feature>
<protein>
    <submittedName>
        <fullName evidence="7">Glycerate dehydrogenase</fullName>
        <ecNumber evidence="7">1.1.1.29</ecNumber>
    </submittedName>
</protein>
<feature type="domain" description="D-isomer specific 2-hydroxyacid dehydrogenase catalytic" evidence="5">
    <location>
        <begin position="26"/>
        <end position="314"/>
    </location>
</feature>
<dbReference type="InterPro" id="IPR006140">
    <property type="entry name" value="D-isomer_DH_NAD-bd"/>
</dbReference>
<dbReference type="EC" id="1.1.1.29" evidence="7"/>
<dbReference type="AlphaFoldDB" id="A0A084IR59"/>
<keyword evidence="2 4" id="KW-0560">Oxidoreductase</keyword>
<dbReference type="SUPFAM" id="SSF52283">
    <property type="entry name" value="Formate/glycerate dehydrogenase catalytic domain-like"/>
    <property type="match status" value="1"/>
</dbReference>
<dbReference type="STRING" id="1304275.C41B8_00550"/>
<dbReference type="PROSITE" id="PS00671">
    <property type="entry name" value="D_2_HYDROXYACID_DH_3"/>
    <property type="match status" value="1"/>
</dbReference>
<comment type="caution">
    <text evidence="7">The sequence shown here is derived from an EMBL/GenBank/DDBJ whole genome shotgun (WGS) entry which is preliminary data.</text>
</comment>
<sequence length="317" mass="34582">MRACFLDAGSVGDRLDWSRLEAAADEWRWYHTTRPEELYERIADVDVIVVNKVVIDRKAIEAAPDLKLICLTATGYNNIDIEAAAERDIPVINVTGYATAAVSQHVLALMLAFATRWHDYDAAVARGEWQRAEFFCMHDYPIEELDGATLGIVGYGELGAAVARLAEAFGMRVIVAERPGAERVREGRMPFEDVLAASDFLTLHCPLTEHTRGLIDAAALARMKDTAVLINTARGGVIESRDLIDALENGVIAGAAVDVLDHEPPRDGHPLLEHKPANLIITPHTAWASRAARQRSIDGVAANIAAFRAGDDSARVN</sequence>
<dbReference type="PROSITE" id="PS00670">
    <property type="entry name" value="D_2_HYDROXYACID_DH_2"/>
    <property type="match status" value="1"/>
</dbReference>
<evidence type="ECO:0000313" key="8">
    <source>
        <dbReference type="Proteomes" id="UP000028302"/>
    </source>
</evidence>
<dbReference type="PANTHER" id="PTHR43761:SF1">
    <property type="entry name" value="D-ISOMER SPECIFIC 2-HYDROXYACID DEHYDROGENASE CATALYTIC DOMAIN-CONTAINING PROTEIN-RELATED"/>
    <property type="match status" value="1"/>
</dbReference>
<dbReference type="GO" id="GO:0051287">
    <property type="term" value="F:NAD binding"/>
    <property type="evidence" value="ECO:0007669"/>
    <property type="project" value="InterPro"/>
</dbReference>
<dbReference type="RefSeq" id="WP_037332724.1">
    <property type="nucleotide sequence ID" value="NZ_APNK01000001.1"/>
</dbReference>
<reference evidence="7 8" key="1">
    <citation type="submission" date="2013-03" db="EMBL/GenBank/DDBJ databases">
        <title>Salinisphaera hydrothermalis C41B8 Genome Sequencing.</title>
        <authorList>
            <person name="Li C."/>
            <person name="Lai Q."/>
            <person name="Shao Z."/>
        </authorList>
    </citation>
    <scope>NUCLEOTIDE SEQUENCE [LARGE SCALE GENOMIC DNA]</scope>
    <source>
        <strain evidence="7 8">C41B8</strain>
    </source>
</reference>